<feature type="region of interest" description="Disordered" evidence="1">
    <location>
        <begin position="61"/>
        <end position="84"/>
    </location>
</feature>
<name>A0A0M2SJI4_9STAP</name>
<feature type="compositionally biased region" description="Basic and acidic residues" evidence="1">
    <location>
        <begin position="72"/>
        <end position="84"/>
    </location>
</feature>
<dbReference type="OrthoDB" id="2390219at2"/>
<keyword evidence="4" id="KW-1185">Reference proteome</keyword>
<dbReference type="RefSeq" id="WP_046513026.1">
    <property type="nucleotide sequence ID" value="NZ_LAYZ01000002.1"/>
</dbReference>
<organism evidence="3 4">
    <name type="scientific">Salinicoccus sediminis</name>
    <dbReference type="NCBI Taxonomy" id="1432562"/>
    <lineage>
        <taxon>Bacteria</taxon>
        <taxon>Bacillati</taxon>
        <taxon>Bacillota</taxon>
        <taxon>Bacilli</taxon>
        <taxon>Bacillales</taxon>
        <taxon>Staphylococcaceae</taxon>
        <taxon>Salinicoccus</taxon>
    </lineage>
</organism>
<dbReference type="Proteomes" id="UP000034287">
    <property type="component" value="Unassembled WGS sequence"/>
</dbReference>
<evidence type="ECO:0000256" key="2">
    <source>
        <dbReference type="SAM" id="Phobius"/>
    </source>
</evidence>
<evidence type="ECO:0000256" key="1">
    <source>
        <dbReference type="SAM" id="MobiDB-lite"/>
    </source>
</evidence>
<comment type="caution">
    <text evidence="3">The sequence shown here is derived from an EMBL/GenBank/DDBJ whole genome shotgun (WGS) entry which is preliminary data.</text>
</comment>
<dbReference type="EMBL" id="LAYZ01000002">
    <property type="protein sequence ID" value="KKK34829.1"/>
    <property type="molecule type" value="Genomic_DNA"/>
</dbReference>
<keyword evidence="2" id="KW-0472">Membrane</keyword>
<evidence type="ECO:0000313" key="3">
    <source>
        <dbReference type="EMBL" id="KKK34829.1"/>
    </source>
</evidence>
<sequence>MSGKFDAKTVATAFVIGIPVGLVFGLMISILTGNYTYVWALGIPIGIIFSIIMAVPMVKGKNKSSGEMADDEDRKNYEDDTMRQ</sequence>
<feature type="transmembrane region" description="Helical" evidence="2">
    <location>
        <begin position="12"/>
        <end position="31"/>
    </location>
</feature>
<feature type="transmembrane region" description="Helical" evidence="2">
    <location>
        <begin position="37"/>
        <end position="58"/>
    </location>
</feature>
<reference evidence="3 4" key="1">
    <citation type="submission" date="2015-04" db="EMBL/GenBank/DDBJ databases">
        <title>Taxonomic description and genome sequence of Salinicoccus sediminis sp. nov., a novel hyper halotolerant bacterium isolated from marine sediment.</title>
        <authorList>
            <person name="Mathan Kumar R."/>
            <person name="Kaur G."/>
            <person name="Kumar N."/>
            <person name="Kumar A."/>
            <person name="Singh N.K."/>
            <person name="Kaur N."/>
            <person name="Mayilraj S."/>
        </authorList>
    </citation>
    <scope>NUCLEOTIDE SEQUENCE [LARGE SCALE GENOMIC DNA]</scope>
    <source>
        <strain evidence="3 4">SV-16</strain>
    </source>
</reference>
<protein>
    <submittedName>
        <fullName evidence="3">Uncharacterized protein</fullName>
    </submittedName>
</protein>
<keyword evidence="2" id="KW-1133">Transmembrane helix</keyword>
<evidence type="ECO:0000313" key="4">
    <source>
        <dbReference type="Proteomes" id="UP000034287"/>
    </source>
</evidence>
<proteinExistence type="predicted"/>
<dbReference type="PATRIC" id="fig|1432562.3.peg.779"/>
<keyword evidence="2" id="KW-0812">Transmembrane</keyword>
<dbReference type="STRING" id="1432562.WN59_04025"/>
<accession>A0A0M2SJI4</accession>
<gene>
    <name evidence="3" type="ORF">WN59_04025</name>
</gene>
<dbReference type="AlphaFoldDB" id="A0A0M2SJI4"/>